<dbReference type="Proteomes" id="UP000828048">
    <property type="component" value="Chromosome 4"/>
</dbReference>
<comment type="caution">
    <text evidence="1">The sequence shown here is derived from an EMBL/GenBank/DDBJ whole genome shotgun (WGS) entry which is preliminary data.</text>
</comment>
<proteinExistence type="predicted"/>
<accession>A0ACB7Z7V1</accession>
<organism evidence="1 2">
    <name type="scientific">Vaccinium darrowii</name>
    <dbReference type="NCBI Taxonomy" id="229202"/>
    <lineage>
        <taxon>Eukaryota</taxon>
        <taxon>Viridiplantae</taxon>
        <taxon>Streptophyta</taxon>
        <taxon>Embryophyta</taxon>
        <taxon>Tracheophyta</taxon>
        <taxon>Spermatophyta</taxon>
        <taxon>Magnoliopsida</taxon>
        <taxon>eudicotyledons</taxon>
        <taxon>Gunneridae</taxon>
        <taxon>Pentapetalae</taxon>
        <taxon>asterids</taxon>
        <taxon>Ericales</taxon>
        <taxon>Ericaceae</taxon>
        <taxon>Vaccinioideae</taxon>
        <taxon>Vaccinieae</taxon>
        <taxon>Vaccinium</taxon>
    </lineage>
</organism>
<name>A0ACB7Z7V1_9ERIC</name>
<evidence type="ECO:0000313" key="1">
    <source>
        <dbReference type="EMBL" id="KAH7861790.1"/>
    </source>
</evidence>
<keyword evidence="2" id="KW-1185">Reference proteome</keyword>
<dbReference type="EMBL" id="CM037154">
    <property type="protein sequence ID" value="KAH7861790.1"/>
    <property type="molecule type" value="Genomic_DNA"/>
</dbReference>
<gene>
    <name evidence="1" type="ORF">Vadar_030906</name>
</gene>
<evidence type="ECO:0000313" key="2">
    <source>
        <dbReference type="Proteomes" id="UP000828048"/>
    </source>
</evidence>
<sequence>MPRDKAAEVPNNNIGWKFANVVPRDRHNLNCKFCGRHITGGITRLKQHLAHMKGQITGCNNVSTEIRQEMMKDLLSNNEKKQREKQKQRDEVTTQVRASQWQYDDACDQIIVSSDDSDPKMTMAR</sequence>
<reference evidence="1 2" key="1">
    <citation type="journal article" date="2021" name="Hortic Res">
        <title>High-quality reference genome and annotation aids understanding of berry development for evergreen blueberry (Vaccinium darrowii).</title>
        <authorList>
            <person name="Yu J."/>
            <person name="Hulse-Kemp A.M."/>
            <person name="Babiker E."/>
            <person name="Staton M."/>
        </authorList>
    </citation>
    <scope>NUCLEOTIDE SEQUENCE [LARGE SCALE GENOMIC DNA]</scope>
    <source>
        <strain evidence="2">cv. NJ 8807/NJ 8810</strain>
        <tissue evidence="1">Young leaf</tissue>
    </source>
</reference>
<protein>
    <submittedName>
        <fullName evidence="1">Uncharacterized protein</fullName>
    </submittedName>
</protein>